<evidence type="ECO:0000313" key="2">
    <source>
        <dbReference type="Proteomes" id="UP000198975"/>
    </source>
</evidence>
<dbReference type="PANTHER" id="PTHR43581">
    <property type="entry name" value="ATP/GTP PHOSPHATASE"/>
    <property type="match status" value="1"/>
</dbReference>
<proteinExistence type="predicted"/>
<accession>A0A1C3ZES1</accession>
<name>A0A1C3ZES1_9ENTR</name>
<gene>
    <name evidence="1" type="ORF">GA0061071_101573</name>
</gene>
<evidence type="ECO:0000313" key="1">
    <source>
        <dbReference type="EMBL" id="SCB80750.1"/>
    </source>
</evidence>
<dbReference type="PANTHER" id="PTHR43581:SF2">
    <property type="entry name" value="EXCINUCLEASE ATPASE SUBUNIT"/>
    <property type="match status" value="1"/>
</dbReference>
<dbReference type="OrthoDB" id="9815944at2"/>
<dbReference type="RefSeq" id="WP_088238205.1">
    <property type="nucleotide sequence ID" value="NZ_FMAY01000001.1"/>
</dbReference>
<dbReference type="GO" id="GO:0016887">
    <property type="term" value="F:ATP hydrolysis activity"/>
    <property type="evidence" value="ECO:0007669"/>
    <property type="project" value="InterPro"/>
</dbReference>
<dbReference type="AlphaFoldDB" id="A0A1C3ZES1"/>
<dbReference type="GO" id="GO:0005524">
    <property type="term" value="F:ATP binding"/>
    <property type="evidence" value="ECO:0007669"/>
    <property type="project" value="InterPro"/>
</dbReference>
<keyword evidence="2" id="KW-1185">Reference proteome</keyword>
<protein>
    <submittedName>
        <fullName evidence="1">AAA domain-containing protein, putative AbiEii toxin, Type IV TA system</fullName>
    </submittedName>
</protein>
<dbReference type="SUPFAM" id="SSF52540">
    <property type="entry name" value="P-loop containing nucleoside triphosphate hydrolases"/>
    <property type="match status" value="1"/>
</dbReference>
<dbReference type="Gene3D" id="3.40.50.300">
    <property type="entry name" value="P-loop containing nucleotide triphosphate hydrolases"/>
    <property type="match status" value="2"/>
</dbReference>
<dbReference type="InterPro" id="IPR027417">
    <property type="entry name" value="P-loop_NTPase"/>
</dbReference>
<dbReference type="InterPro" id="IPR051396">
    <property type="entry name" value="Bact_Antivir_Def_Nuclease"/>
</dbReference>
<reference evidence="2" key="1">
    <citation type="submission" date="2016-08" db="EMBL/GenBank/DDBJ databases">
        <authorList>
            <person name="Varghese N."/>
            <person name="Submissions Spin"/>
        </authorList>
    </citation>
    <scope>NUCLEOTIDE SEQUENCE [LARGE SCALE GENOMIC DNA]</scope>
    <source>
        <strain evidence="2">REICA_082</strain>
    </source>
</reference>
<organism evidence="1 2">
    <name type="scientific">Kosakonia oryzendophytica</name>
    <dbReference type="NCBI Taxonomy" id="1005665"/>
    <lineage>
        <taxon>Bacteria</taxon>
        <taxon>Pseudomonadati</taxon>
        <taxon>Pseudomonadota</taxon>
        <taxon>Gammaproteobacteria</taxon>
        <taxon>Enterobacterales</taxon>
        <taxon>Enterobacteriaceae</taxon>
        <taxon>Kosakonia</taxon>
    </lineage>
</organism>
<dbReference type="Proteomes" id="UP000198975">
    <property type="component" value="Unassembled WGS sequence"/>
</dbReference>
<dbReference type="EMBL" id="FMAY01000001">
    <property type="protein sequence ID" value="SCB80750.1"/>
    <property type="molecule type" value="Genomic_DNA"/>
</dbReference>
<sequence length="495" mass="55847">MDLVKLKVSNIKNIKSADIELPMEGGVYSLVGGNGSGKSTLMLLLSVIVSSRRYSMLQLEDYDKTSEIEISMSIGGNVSNNKWKVSGANKFVVSGGVPIEFKGVYEGSLFYGSRFEDSRVVDNLIRSNSIKPEHIVDAFDYVKDNLSYILHGDMNHYRTLKKIKNKKISLQYQFSNVPYFTVSPTGALLSQYRMSSGECLLLSLLNYIYSTIVNSGATGVTSISPVFIDEIELALHPIAITRLVSYLNELVEQFPKVCVYLTSHSPEVIRSLKPENMFMINNSSGDISLINPCYPSYAIREVYRHDGFDYLVLVEDKLAEKIVDMSISDIGARESKLIHISPVGGWENVLSLHLNLLKNNVMGVNKKIISILDGDVKTDVSAKKEFTHLVKTFLPIPSIEKFIYSSIFEGKYPGFKKVLNDKYFPIKSIDELSLEHSRQFKGKVKNPDKKFYFRLKKDLESRNIDESYFISNLSEDIKREISFEAFNVALTGLLR</sequence>